<name>A0A231GU95_9NOCA</name>
<sequence length="291" mass="30370">MSHRRPLGLLAAFSMLGLSAAVAPATADAATPHWGTYVALGDSYAAGPGLPEMEFAPCERSRHNYAHNLAEALHVDRLIDATCGGAVTDDFSRSQKPGAPPQFEAITPDTELVTVTIGGNDAGFSEVLGTCGALSLAPIVADPCHAYYTQTGTDALTDRLETDVAPKVRAVFDGIRARAPHATIVATGYPRLTPTAGSCFPALPFAPGDYAWINQVQDRLNAAIAEQARAAGIEYADLLDASAGHDACRDAQVRWVEPTLNSSSAPAHPNHAGMSAIAQVVANRIAQGFGQ</sequence>
<evidence type="ECO:0000256" key="1">
    <source>
        <dbReference type="PIRSR" id="PIRSR637460-1"/>
    </source>
</evidence>
<dbReference type="Pfam" id="PF13472">
    <property type="entry name" value="Lipase_GDSL_2"/>
    <property type="match status" value="1"/>
</dbReference>
<dbReference type="EMBL" id="NGAF01000041">
    <property type="protein sequence ID" value="OXR40115.1"/>
    <property type="molecule type" value="Genomic_DNA"/>
</dbReference>
<comment type="caution">
    <text evidence="5">The sequence shown here is derived from an EMBL/GenBank/DDBJ whole genome shotgun (WGS) entry which is preliminary data.</text>
</comment>
<dbReference type="GO" id="GO:0019433">
    <property type="term" value="P:triglyceride catabolic process"/>
    <property type="evidence" value="ECO:0007669"/>
    <property type="project" value="TreeGrafter"/>
</dbReference>
<evidence type="ECO:0000313" key="5">
    <source>
        <dbReference type="EMBL" id="OXR40115.1"/>
    </source>
</evidence>
<dbReference type="InterPro" id="IPR037460">
    <property type="entry name" value="SEST-like"/>
</dbReference>
<keyword evidence="5" id="KW-0378">Hydrolase</keyword>
<gene>
    <name evidence="5" type="ORF">B7C42_07823</name>
</gene>
<proteinExistence type="predicted"/>
<dbReference type="Gene3D" id="3.40.50.1110">
    <property type="entry name" value="SGNH hydrolase"/>
    <property type="match status" value="1"/>
</dbReference>
<feature type="chain" id="PRO_5011287138" evidence="3">
    <location>
        <begin position="30"/>
        <end position="291"/>
    </location>
</feature>
<dbReference type="CDD" id="cd01823">
    <property type="entry name" value="SEST_like"/>
    <property type="match status" value="1"/>
</dbReference>
<dbReference type="RefSeq" id="WP_039778472.1">
    <property type="nucleotide sequence ID" value="NZ_NGAF01000041.1"/>
</dbReference>
<feature type="signal peptide" evidence="3">
    <location>
        <begin position="1"/>
        <end position="29"/>
    </location>
</feature>
<keyword evidence="3" id="KW-0732">Signal</keyword>
<dbReference type="GO" id="GO:0004806">
    <property type="term" value="F:triacylglycerol lipase activity"/>
    <property type="evidence" value="ECO:0007669"/>
    <property type="project" value="UniProtKB-EC"/>
</dbReference>
<feature type="active site" description="Nucleophile" evidence="1">
    <location>
        <position position="43"/>
    </location>
</feature>
<dbReference type="SUPFAM" id="SSF52266">
    <property type="entry name" value="SGNH hydrolase"/>
    <property type="match status" value="1"/>
</dbReference>
<evidence type="ECO:0000313" key="6">
    <source>
        <dbReference type="Proteomes" id="UP000215506"/>
    </source>
</evidence>
<dbReference type="InterPro" id="IPR013830">
    <property type="entry name" value="SGNH_hydro"/>
</dbReference>
<evidence type="ECO:0000256" key="2">
    <source>
        <dbReference type="PIRSR" id="PIRSR637460-2"/>
    </source>
</evidence>
<protein>
    <submittedName>
        <fullName evidence="5">Lipase 2</fullName>
        <ecNumber evidence="5">3.1.1.3</ecNumber>
    </submittedName>
</protein>
<dbReference type="PANTHER" id="PTHR37981">
    <property type="entry name" value="LIPASE 2"/>
    <property type="match status" value="1"/>
</dbReference>
<accession>A0A231GU95</accession>
<feature type="domain" description="SGNH hydrolase-type esterase" evidence="4">
    <location>
        <begin position="39"/>
        <end position="274"/>
    </location>
</feature>
<dbReference type="PANTHER" id="PTHR37981:SF1">
    <property type="entry name" value="SGNH HYDROLASE-TYPE ESTERASE DOMAIN-CONTAINING PROTEIN"/>
    <property type="match status" value="1"/>
</dbReference>
<dbReference type="InterPro" id="IPR036514">
    <property type="entry name" value="SGNH_hydro_sf"/>
</dbReference>
<keyword evidence="6" id="KW-1185">Reference proteome</keyword>
<feature type="active site" evidence="1">
    <location>
        <position position="268"/>
    </location>
</feature>
<evidence type="ECO:0000259" key="4">
    <source>
        <dbReference type="Pfam" id="PF13472"/>
    </source>
</evidence>
<evidence type="ECO:0000256" key="3">
    <source>
        <dbReference type="SAM" id="SignalP"/>
    </source>
</evidence>
<dbReference type="Proteomes" id="UP000215506">
    <property type="component" value="Unassembled WGS sequence"/>
</dbReference>
<dbReference type="EC" id="3.1.1.3" evidence="5"/>
<feature type="disulfide bond" evidence="2">
    <location>
        <begin position="58"/>
        <end position="83"/>
    </location>
</feature>
<organism evidence="5 6">
    <name type="scientific">Nocardia cerradoensis</name>
    <dbReference type="NCBI Taxonomy" id="85688"/>
    <lineage>
        <taxon>Bacteria</taxon>
        <taxon>Bacillati</taxon>
        <taxon>Actinomycetota</taxon>
        <taxon>Actinomycetes</taxon>
        <taxon>Mycobacteriales</taxon>
        <taxon>Nocardiaceae</taxon>
        <taxon>Nocardia</taxon>
    </lineage>
</organism>
<dbReference type="AlphaFoldDB" id="A0A231GU95"/>
<feature type="disulfide bond" evidence="2">
    <location>
        <begin position="131"/>
        <end position="144"/>
    </location>
</feature>
<keyword evidence="2" id="KW-1015">Disulfide bond</keyword>
<feature type="disulfide bond" evidence="2">
    <location>
        <begin position="199"/>
        <end position="248"/>
    </location>
</feature>
<reference evidence="5 6" key="1">
    <citation type="submission" date="2017-07" db="EMBL/GenBank/DDBJ databases">
        <title>First draft Genome Sequence of Nocardia cerradoensis isolated from human infection.</title>
        <authorList>
            <person name="Carrasco G."/>
        </authorList>
    </citation>
    <scope>NUCLEOTIDE SEQUENCE [LARGE SCALE GENOMIC DNA]</scope>
    <source>
        <strain evidence="5 6">CNM20130759</strain>
    </source>
</reference>